<evidence type="ECO:0000256" key="3">
    <source>
        <dbReference type="ARBA" id="ARBA00022692"/>
    </source>
</evidence>
<dbReference type="PANTHER" id="PTHR32196">
    <property type="entry name" value="ABC TRANSPORTER PERMEASE PROTEIN YPHD-RELATED-RELATED"/>
    <property type="match status" value="1"/>
</dbReference>
<dbReference type="Pfam" id="PF02653">
    <property type="entry name" value="BPD_transp_2"/>
    <property type="match status" value="1"/>
</dbReference>
<feature type="transmembrane region" description="Helical" evidence="6">
    <location>
        <begin position="60"/>
        <end position="93"/>
    </location>
</feature>
<protein>
    <submittedName>
        <fullName evidence="7">Ribose transport system permease protein RbsC</fullName>
    </submittedName>
</protein>
<dbReference type="AlphaFoldDB" id="A0A3P3XNW8"/>
<feature type="transmembrane region" description="Helical" evidence="6">
    <location>
        <begin position="100"/>
        <end position="121"/>
    </location>
</feature>
<evidence type="ECO:0000256" key="2">
    <source>
        <dbReference type="ARBA" id="ARBA00022475"/>
    </source>
</evidence>
<reference evidence="7" key="1">
    <citation type="submission" date="2017-02" db="EMBL/GenBank/DDBJ databases">
        <authorList>
            <person name="Regsiter A."/>
            <person name="William W."/>
        </authorList>
    </citation>
    <scope>NUCLEOTIDE SEQUENCE</scope>
    <source>
        <strain evidence="7">BdmA 4</strain>
    </source>
</reference>
<gene>
    <name evidence="7" type="primary">rbsC</name>
    <name evidence="7" type="ORF">SPIRO4BDMA_40543</name>
</gene>
<comment type="subcellular location">
    <subcellularLocation>
        <location evidence="1">Cell membrane</location>
        <topology evidence="1">Multi-pass membrane protein</topology>
    </subcellularLocation>
</comment>
<feature type="transmembrane region" description="Helical" evidence="6">
    <location>
        <begin position="260"/>
        <end position="287"/>
    </location>
</feature>
<sequence length="324" mass="34209">MKAHQPVEQDSKEKKRFKLKTEGTLVLLLLVLAVFLTIFTRGFLTGNNLSNLVRQTAINGIVALGMTFVVISGGIDLSVGSVVGFAGILVALLMKSGVPIGLAVLASISISFLLGVANGFMVFDGRIPPFIATLGSMSIIRGAIMLISRARMIAGLPKPFLDFAQTTYLGLPALFVVWLVLILFTIFLTKKTPFGRNVYTIGSNLEVARLSGINIRFTTYMIYGLSGLMAGIAGILMTSRLANGIPTGGQGYEMDAIASCVIGGASLSGAEGTILGTVLGAVIIATLRNGGNLLGIDPFILQIVNGVIIVAAVYIDQYRKAHQK</sequence>
<feature type="transmembrane region" description="Helical" evidence="6">
    <location>
        <begin position="168"/>
        <end position="188"/>
    </location>
</feature>
<organism evidence="7">
    <name type="scientific">uncultured spirochete</name>
    <dbReference type="NCBI Taxonomy" id="156406"/>
    <lineage>
        <taxon>Bacteria</taxon>
        <taxon>Pseudomonadati</taxon>
        <taxon>Spirochaetota</taxon>
        <taxon>Spirochaetia</taxon>
        <taxon>Spirochaetales</taxon>
        <taxon>environmental samples</taxon>
    </lineage>
</organism>
<keyword evidence="3 6" id="KW-0812">Transmembrane</keyword>
<dbReference type="GO" id="GO:0005886">
    <property type="term" value="C:plasma membrane"/>
    <property type="evidence" value="ECO:0007669"/>
    <property type="project" value="UniProtKB-SubCell"/>
</dbReference>
<evidence type="ECO:0000256" key="5">
    <source>
        <dbReference type="ARBA" id="ARBA00023136"/>
    </source>
</evidence>
<evidence type="ECO:0000256" key="4">
    <source>
        <dbReference type="ARBA" id="ARBA00022989"/>
    </source>
</evidence>
<feature type="transmembrane region" description="Helical" evidence="6">
    <location>
        <begin position="127"/>
        <end position="147"/>
    </location>
</feature>
<keyword evidence="4 6" id="KW-1133">Transmembrane helix</keyword>
<evidence type="ECO:0000313" key="7">
    <source>
        <dbReference type="EMBL" id="SLM17971.1"/>
    </source>
</evidence>
<evidence type="ECO:0000256" key="6">
    <source>
        <dbReference type="SAM" id="Phobius"/>
    </source>
</evidence>
<proteinExistence type="predicted"/>
<feature type="transmembrane region" description="Helical" evidence="6">
    <location>
        <begin position="220"/>
        <end position="239"/>
    </location>
</feature>
<name>A0A3P3XNW8_9SPIR</name>
<dbReference type="CDD" id="cd06579">
    <property type="entry name" value="TM_PBP1_transp_AraH_like"/>
    <property type="match status" value="1"/>
</dbReference>
<dbReference type="InterPro" id="IPR001851">
    <property type="entry name" value="ABC_transp_permease"/>
</dbReference>
<accession>A0A3P3XNW8</accession>
<feature type="transmembrane region" description="Helical" evidence="6">
    <location>
        <begin position="299"/>
        <end position="315"/>
    </location>
</feature>
<feature type="transmembrane region" description="Helical" evidence="6">
    <location>
        <begin position="21"/>
        <end position="40"/>
    </location>
</feature>
<dbReference type="EMBL" id="FWDO01000004">
    <property type="protein sequence ID" value="SLM17971.1"/>
    <property type="molecule type" value="Genomic_DNA"/>
</dbReference>
<evidence type="ECO:0000256" key="1">
    <source>
        <dbReference type="ARBA" id="ARBA00004651"/>
    </source>
</evidence>
<dbReference type="GO" id="GO:0022857">
    <property type="term" value="F:transmembrane transporter activity"/>
    <property type="evidence" value="ECO:0007669"/>
    <property type="project" value="InterPro"/>
</dbReference>
<keyword evidence="2" id="KW-1003">Cell membrane</keyword>
<keyword evidence="5 6" id="KW-0472">Membrane</keyword>